<comment type="caution">
    <text evidence="1">The sequence shown here is derived from an EMBL/GenBank/DDBJ whole genome shotgun (WGS) entry which is preliminary data.</text>
</comment>
<protein>
    <submittedName>
        <fullName evidence="1">Uncharacterized protein</fullName>
    </submittedName>
</protein>
<reference evidence="1 2" key="1">
    <citation type="submission" date="2016-11" db="EMBL/GenBank/DDBJ databases">
        <authorList>
            <consortium name="Pathogen Informatics"/>
        </authorList>
    </citation>
    <scope>NUCLEOTIDE SEQUENCE [LARGE SCALE GENOMIC DNA]</scope>
    <source>
        <strain evidence="1 2">1168</strain>
    </source>
</reference>
<accession>A0AB38DHT0</accession>
<dbReference type="AlphaFoldDB" id="A0AB38DHT0"/>
<dbReference type="Proteomes" id="UP000190366">
    <property type="component" value="Unassembled WGS sequence"/>
</dbReference>
<proteinExistence type="predicted"/>
<dbReference type="EMBL" id="FVQL01000001">
    <property type="protein sequence ID" value="SKZ14139.1"/>
    <property type="molecule type" value="Genomic_DNA"/>
</dbReference>
<gene>
    <name evidence="1" type="ORF">SAMEA2275630_03741</name>
</gene>
<organism evidence="1 2">
    <name type="scientific">Mycobacteroides abscessus subsp. massiliense</name>
    <dbReference type="NCBI Taxonomy" id="1962118"/>
    <lineage>
        <taxon>Bacteria</taxon>
        <taxon>Bacillati</taxon>
        <taxon>Actinomycetota</taxon>
        <taxon>Actinomycetes</taxon>
        <taxon>Mycobacteriales</taxon>
        <taxon>Mycobacteriaceae</taxon>
        <taxon>Mycobacteroides</taxon>
        <taxon>Mycobacteroides abscessus</taxon>
    </lineage>
</organism>
<evidence type="ECO:0000313" key="1">
    <source>
        <dbReference type="EMBL" id="SKZ14139.1"/>
    </source>
</evidence>
<sequence length="76" mass="8156">MMSDTGTGFDLAGSRSSVPGAATAHRQHYCQLRYVHHYVHHCLMHCLVHGANAPAMANAQLDGPKLDPCDDLGSVL</sequence>
<name>A0AB38DHT0_9MYCO</name>
<evidence type="ECO:0000313" key="2">
    <source>
        <dbReference type="Proteomes" id="UP000190366"/>
    </source>
</evidence>